<gene>
    <name evidence="1" type="ORF">WBA_LOCUS7884</name>
</gene>
<proteinExistence type="predicted"/>
<reference evidence="1 2" key="1">
    <citation type="submission" date="2018-11" db="EMBL/GenBank/DDBJ databases">
        <authorList>
            <consortium name="Pathogen Informatics"/>
        </authorList>
    </citation>
    <scope>NUCLEOTIDE SEQUENCE [LARGE SCALE GENOMIC DNA]</scope>
</reference>
<keyword evidence="2" id="KW-1185">Reference proteome</keyword>
<evidence type="ECO:0000313" key="2">
    <source>
        <dbReference type="Proteomes" id="UP000270924"/>
    </source>
</evidence>
<protein>
    <submittedName>
        <fullName evidence="1">Uncharacterized protein</fullName>
    </submittedName>
</protein>
<dbReference type="InParanoid" id="A0A3P7FV36"/>
<name>A0A3P7FV36_WUCBA</name>
<dbReference type="EMBL" id="UYWW01006011">
    <property type="protein sequence ID" value="VDM14498.1"/>
    <property type="molecule type" value="Genomic_DNA"/>
</dbReference>
<accession>A0A3P7FV36</accession>
<sequence length="84" mass="9735">MPEERVTREMSLSFDGRITTISILNCIESQRRELRVAFVKRSGYRRDESAAAEGCTRKPDSRIIVKPAEFWGGTCPKRWMDKNL</sequence>
<dbReference type="Proteomes" id="UP000270924">
    <property type="component" value="Unassembled WGS sequence"/>
</dbReference>
<evidence type="ECO:0000313" key="1">
    <source>
        <dbReference type="EMBL" id="VDM14498.1"/>
    </source>
</evidence>
<dbReference type="AlphaFoldDB" id="A0A3P7FV36"/>
<organism evidence="1 2">
    <name type="scientific">Wuchereria bancrofti</name>
    <dbReference type="NCBI Taxonomy" id="6293"/>
    <lineage>
        <taxon>Eukaryota</taxon>
        <taxon>Metazoa</taxon>
        <taxon>Ecdysozoa</taxon>
        <taxon>Nematoda</taxon>
        <taxon>Chromadorea</taxon>
        <taxon>Rhabditida</taxon>
        <taxon>Spirurina</taxon>
        <taxon>Spiruromorpha</taxon>
        <taxon>Filarioidea</taxon>
        <taxon>Onchocercidae</taxon>
        <taxon>Wuchereria</taxon>
    </lineage>
</organism>